<organism evidence="4 5">
    <name type="scientific">Candidatus Thioglobus autotrophicus</name>
    <dbReference type="NCBI Taxonomy" id="1705394"/>
    <lineage>
        <taxon>Bacteria</taxon>
        <taxon>Pseudomonadati</taxon>
        <taxon>Pseudomonadota</taxon>
        <taxon>Gammaproteobacteria</taxon>
        <taxon>Candidatus Pseudothioglobaceae</taxon>
        <taxon>Candidatus Thioglobus</taxon>
    </lineage>
</organism>
<dbReference type="Gene3D" id="1.10.530.10">
    <property type="match status" value="1"/>
</dbReference>
<evidence type="ECO:0000313" key="4">
    <source>
        <dbReference type="EMBL" id="ALE51837.1"/>
    </source>
</evidence>
<dbReference type="Pfam" id="PF13406">
    <property type="entry name" value="SLT_2"/>
    <property type="match status" value="1"/>
</dbReference>
<proteinExistence type="predicted"/>
<dbReference type="Gene3D" id="1.10.8.350">
    <property type="entry name" value="Bacterial muramidase"/>
    <property type="match status" value="1"/>
</dbReference>
<evidence type="ECO:0000313" key="5">
    <source>
        <dbReference type="Proteomes" id="UP000058020"/>
    </source>
</evidence>
<sequence length="331" mass="38562">MPIFVLIILLFSQSIFAKTLPATNFQATHNFINKMVKEHQFSKPELLAIFSKVNLIVAEKTQKIVTKKPKLKPMSWDKYRSLFITDTRIKNGVDFWNNNLETLKRAEKKYNVPQEIIVAILGIETNYGHNQGQHPTLETLARLSFGKHRRKKFYKKELEEFLLMSRENDLAPLLIKGSYAGALGYGQFISSSYRYYAVDFDFDGKVDLFSSSADAIGSIANYFDKHQWHDFGAYARPITLTNTQLKQAKSSTNKPKKTAKYWRSKDFNIDHDIDNKTKLAFIKLPQEHKSETWLTFWNFYVLTRYNHDNRYAMTAVQLSSKIKQQFNQTNP</sequence>
<dbReference type="AlphaFoldDB" id="A0A0M4PJG1"/>
<feature type="active site" evidence="1">
    <location>
        <position position="124"/>
    </location>
</feature>
<evidence type="ECO:0000256" key="1">
    <source>
        <dbReference type="PIRSR" id="PIRSR611757-1"/>
    </source>
</evidence>
<protein>
    <recommendedName>
        <fullName evidence="3">Transglycosylase SLT domain-containing protein</fullName>
    </recommendedName>
</protein>
<reference evidence="4 5" key="1">
    <citation type="journal article" date="2015" name="Genome Announc.">
        <title>Genome Sequence of 'Candidatus Thioglobus autotrophica' Strain EF1, a Chemoautotroph from the SUP05 Clade of Marine Gammaproteobacteria.</title>
        <authorList>
            <person name="Shah V."/>
            <person name="Morris R.M."/>
        </authorList>
    </citation>
    <scope>NUCLEOTIDE SEQUENCE [LARGE SCALE GENOMIC DNA]</scope>
    <source>
        <strain evidence="4 5">EF1</strain>
    </source>
</reference>
<dbReference type="EMBL" id="CP010552">
    <property type="protein sequence ID" value="ALE51837.1"/>
    <property type="molecule type" value="Genomic_DNA"/>
</dbReference>
<dbReference type="PANTHER" id="PTHR30163:SF9">
    <property type="entry name" value="MEMBRANE-BOUND LYTIC MUREIN TRANSGLYCOSYLASE B"/>
    <property type="match status" value="1"/>
</dbReference>
<dbReference type="CDD" id="cd13399">
    <property type="entry name" value="Slt35-like"/>
    <property type="match status" value="1"/>
</dbReference>
<accession>A0A0M4PJG1</accession>
<dbReference type="STRING" id="1705394.SP60_00330"/>
<evidence type="ECO:0000259" key="3">
    <source>
        <dbReference type="Pfam" id="PF13406"/>
    </source>
</evidence>
<dbReference type="OrthoDB" id="9772911at2"/>
<dbReference type="InterPro" id="IPR011757">
    <property type="entry name" value="Lytic_transglycosylase_MltB"/>
</dbReference>
<dbReference type="InterPro" id="IPR031304">
    <property type="entry name" value="SLT_2"/>
</dbReference>
<dbReference type="Proteomes" id="UP000058020">
    <property type="component" value="Chromosome"/>
</dbReference>
<gene>
    <name evidence="4" type="ORF">SP60_00330</name>
</gene>
<feature type="domain" description="Transglycosylase SLT" evidence="3">
    <location>
        <begin position="28"/>
        <end position="319"/>
    </location>
</feature>
<dbReference type="PANTHER" id="PTHR30163">
    <property type="entry name" value="MEMBRANE-BOUND LYTIC MUREIN TRANSGLYCOSYLASE B"/>
    <property type="match status" value="1"/>
</dbReference>
<dbReference type="InterPro" id="IPR043426">
    <property type="entry name" value="MltB-like"/>
</dbReference>
<name>A0A0M4PJG1_9GAMM</name>
<keyword evidence="2" id="KW-0732">Signal</keyword>
<dbReference type="GO" id="GO:0008933">
    <property type="term" value="F:peptidoglycan lytic transglycosylase activity"/>
    <property type="evidence" value="ECO:0007669"/>
    <property type="project" value="TreeGrafter"/>
</dbReference>
<dbReference type="PATRIC" id="fig|1705394.5.peg.66"/>
<dbReference type="InterPro" id="IPR023346">
    <property type="entry name" value="Lysozyme-like_dom_sf"/>
</dbReference>
<keyword evidence="5" id="KW-1185">Reference proteome</keyword>
<dbReference type="NCBIfam" id="TIGR02282">
    <property type="entry name" value="MltB"/>
    <property type="match status" value="1"/>
</dbReference>
<feature type="chain" id="PRO_5005799585" description="Transglycosylase SLT domain-containing protein" evidence="2">
    <location>
        <begin position="18"/>
        <end position="331"/>
    </location>
</feature>
<dbReference type="KEGG" id="tho:SP60_00330"/>
<dbReference type="SUPFAM" id="SSF53955">
    <property type="entry name" value="Lysozyme-like"/>
    <property type="match status" value="1"/>
</dbReference>
<dbReference type="RefSeq" id="WP_053950749.1">
    <property type="nucleotide sequence ID" value="NZ_CP010552.1"/>
</dbReference>
<evidence type="ECO:0000256" key="2">
    <source>
        <dbReference type="SAM" id="SignalP"/>
    </source>
</evidence>
<dbReference type="GO" id="GO:0009253">
    <property type="term" value="P:peptidoglycan catabolic process"/>
    <property type="evidence" value="ECO:0007669"/>
    <property type="project" value="TreeGrafter"/>
</dbReference>
<feature type="signal peptide" evidence="2">
    <location>
        <begin position="1"/>
        <end position="17"/>
    </location>
</feature>